<name>A0A2T0B7L1_9CLOT</name>
<dbReference type="EMBL" id="PVXO01000012">
    <property type="protein sequence ID" value="PRR79879.1"/>
    <property type="molecule type" value="Genomic_DNA"/>
</dbReference>
<evidence type="ECO:0000313" key="2">
    <source>
        <dbReference type="Proteomes" id="UP000239706"/>
    </source>
</evidence>
<sequence length="145" mass="16912">MSIYKSLTDYLPNIEKDKLGKWIVDKDSKGTLENPIQMPYVSYSDMVRHFTDDVYAFMDEHPEYELNRYNDILEENNIIWEKKSIQEKDVSSLDGRCIMALLVGAVRSERFSDGALLTFFDSGTITKWLKRLKEIDSITEEKSPD</sequence>
<gene>
    <name evidence="1" type="ORF">CLLI_06120</name>
</gene>
<comment type="caution">
    <text evidence="1">The sequence shown here is derived from an EMBL/GenBank/DDBJ whole genome shotgun (WGS) entry which is preliminary data.</text>
</comment>
<accession>A0A2T0B7L1</accession>
<keyword evidence="2" id="KW-1185">Reference proteome</keyword>
<proteinExistence type="predicted"/>
<dbReference type="RefSeq" id="WP_242975505.1">
    <property type="nucleotide sequence ID" value="NZ_PVXO01000012.1"/>
</dbReference>
<evidence type="ECO:0000313" key="1">
    <source>
        <dbReference type="EMBL" id="PRR79879.1"/>
    </source>
</evidence>
<dbReference type="InterPro" id="IPR045425">
    <property type="entry name" value="DUF6508"/>
</dbReference>
<dbReference type="Proteomes" id="UP000239706">
    <property type="component" value="Unassembled WGS sequence"/>
</dbReference>
<protein>
    <submittedName>
        <fullName evidence="1">Uncharacterized protein</fullName>
    </submittedName>
</protein>
<organism evidence="1 2">
    <name type="scientific">Clostridium liquoris</name>
    <dbReference type="NCBI Taxonomy" id="1289519"/>
    <lineage>
        <taxon>Bacteria</taxon>
        <taxon>Bacillati</taxon>
        <taxon>Bacillota</taxon>
        <taxon>Clostridia</taxon>
        <taxon>Eubacteriales</taxon>
        <taxon>Clostridiaceae</taxon>
        <taxon>Clostridium</taxon>
    </lineage>
</organism>
<dbReference type="Pfam" id="PF20118">
    <property type="entry name" value="DUF6508"/>
    <property type="match status" value="1"/>
</dbReference>
<reference evidence="1 2" key="1">
    <citation type="submission" date="2018-03" db="EMBL/GenBank/DDBJ databases">
        <title>Genome sequence of Clostridium liquoris DSM 100320.</title>
        <authorList>
            <person name="Poehlein A."/>
            <person name="Daniel R."/>
        </authorList>
    </citation>
    <scope>NUCLEOTIDE SEQUENCE [LARGE SCALE GENOMIC DNA]</scope>
    <source>
        <strain evidence="1 2">DSM 100320</strain>
    </source>
</reference>
<dbReference type="AlphaFoldDB" id="A0A2T0B7L1"/>